<dbReference type="RefSeq" id="WP_062074001.1">
    <property type="nucleotide sequence ID" value="NZ_BBRC01000002.1"/>
</dbReference>
<organism evidence="7 8">
    <name type="scientific">Demequina lutea</name>
    <dbReference type="NCBI Taxonomy" id="431489"/>
    <lineage>
        <taxon>Bacteria</taxon>
        <taxon>Bacillati</taxon>
        <taxon>Actinomycetota</taxon>
        <taxon>Actinomycetes</taxon>
        <taxon>Micrococcales</taxon>
        <taxon>Demequinaceae</taxon>
        <taxon>Demequina</taxon>
    </lineage>
</organism>
<keyword evidence="8" id="KW-1185">Reference proteome</keyword>
<dbReference type="EMBL" id="JACBZO010000001">
    <property type="protein sequence ID" value="NYI42115.1"/>
    <property type="molecule type" value="Genomic_DNA"/>
</dbReference>
<feature type="transmembrane region" description="Helical" evidence="5">
    <location>
        <begin position="67"/>
        <end position="85"/>
    </location>
</feature>
<reference evidence="7 8" key="1">
    <citation type="submission" date="2020-07" db="EMBL/GenBank/DDBJ databases">
        <title>Sequencing the genomes of 1000 actinobacteria strains.</title>
        <authorList>
            <person name="Klenk H.-P."/>
        </authorList>
    </citation>
    <scope>NUCLEOTIDE SEQUENCE [LARGE SCALE GENOMIC DNA]</scope>
    <source>
        <strain evidence="7 8">DSM 19970</strain>
    </source>
</reference>
<evidence type="ECO:0000256" key="2">
    <source>
        <dbReference type="ARBA" id="ARBA00022692"/>
    </source>
</evidence>
<feature type="domain" description="Inositolphosphotransferase Aur1/Ipt1" evidence="6">
    <location>
        <begin position="36"/>
        <end position="212"/>
    </location>
</feature>
<dbReference type="GO" id="GO:0016020">
    <property type="term" value="C:membrane"/>
    <property type="evidence" value="ECO:0007669"/>
    <property type="project" value="UniProtKB-SubCell"/>
</dbReference>
<dbReference type="PANTHER" id="PTHR31310">
    <property type="match status" value="1"/>
</dbReference>
<feature type="transmembrane region" description="Helical" evidence="5">
    <location>
        <begin position="97"/>
        <end position="113"/>
    </location>
</feature>
<protein>
    <recommendedName>
        <fullName evidence="6">Inositolphosphotransferase Aur1/Ipt1 domain-containing protein</fullName>
    </recommendedName>
</protein>
<dbReference type="CDD" id="cd03386">
    <property type="entry name" value="PAP2_Aur1_like"/>
    <property type="match status" value="1"/>
</dbReference>
<dbReference type="AlphaFoldDB" id="A0A7Y9ZDR6"/>
<proteinExistence type="predicted"/>
<evidence type="ECO:0000256" key="4">
    <source>
        <dbReference type="ARBA" id="ARBA00023136"/>
    </source>
</evidence>
<evidence type="ECO:0000313" key="8">
    <source>
        <dbReference type="Proteomes" id="UP000547973"/>
    </source>
</evidence>
<dbReference type="Proteomes" id="UP000547973">
    <property type="component" value="Unassembled WGS sequence"/>
</dbReference>
<keyword evidence="4 5" id="KW-0472">Membrane</keyword>
<evidence type="ECO:0000256" key="1">
    <source>
        <dbReference type="ARBA" id="ARBA00004141"/>
    </source>
</evidence>
<sequence length="232" mass="25949">MGTELGLVVVLYSIYSIMRSASPDRYSLAMGHAFDIERAERGLGINIESGLNALFVRHQWLADFGSYWYQTTHMLVAAGVLIWMWRRRKPQYRMMRTALAIVMLGGLATYWLYPLAPPRFALAGALDTMTVHPVLFWGDNATGLANLYAAMPSVHVAWAFWCALTVVLLNRSKWKYLAWLYPLTMTFVVLGTANHYVFDALAGVVYTTVAVAVSRRMYGASRASVARVPLAA</sequence>
<gene>
    <name evidence="7" type="ORF">BKA03_002234</name>
</gene>
<evidence type="ECO:0000256" key="5">
    <source>
        <dbReference type="SAM" id="Phobius"/>
    </source>
</evidence>
<feature type="transmembrane region" description="Helical" evidence="5">
    <location>
        <begin position="147"/>
        <end position="169"/>
    </location>
</feature>
<dbReference type="OrthoDB" id="5241565at2"/>
<comment type="subcellular location">
    <subcellularLocation>
        <location evidence="1">Membrane</location>
        <topology evidence="1">Multi-pass membrane protein</topology>
    </subcellularLocation>
</comment>
<keyword evidence="2 5" id="KW-0812">Transmembrane</keyword>
<comment type="caution">
    <text evidence="7">The sequence shown here is derived from an EMBL/GenBank/DDBJ whole genome shotgun (WGS) entry which is preliminary data.</text>
</comment>
<feature type="transmembrane region" description="Helical" evidence="5">
    <location>
        <begin position="176"/>
        <end position="194"/>
    </location>
</feature>
<dbReference type="InterPro" id="IPR052185">
    <property type="entry name" value="IPC_Synthase-Related"/>
</dbReference>
<name>A0A7Y9ZDR6_9MICO</name>
<dbReference type="PANTHER" id="PTHR31310:SF7">
    <property type="entry name" value="PA-PHOSPHATASE RELATED-FAMILY PROTEIN DDB_G0268928"/>
    <property type="match status" value="1"/>
</dbReference>
<accession>A0A7Y9ZDR6</accession>
<dbReference type="InterPro" id="IPR026841">
    <property type="entry name" value="Aur1/Ipt1"/>
</dbReference>
<evidence type="ECO:0000256" key="3">
    <source>
        <dbReference type="ARBA" id="ARBA00022989"/>
    </source>
</evidence>
<dbReference type="InterPro" id="IPR036938">
    <property type="entry name" value="PAP2/HPO_sf"/>
</dbReference>
<evidence type="ECO:0000259" key="6">
    <source>
        <dbReference type="Pfam" id="PF14378"/>
    </source>
</evidence>
<evidence type="ECO:0000313" key="7">
    <source>
        <dbReference type="EMBL" id="NYI42115.1"/>
    </source>
</evidence>
<dbReference type="SUPFAM" id="SSF48317">
    <property type="entry name" value="Acid phosphatase/Vanadium-dependent haloperoxidase"/>
    <property type="match status" value="1"/>
</dbReference>
<keyword evidence="3 5" id="KW-1133">Transmembrane helix</keyword>
<dbReference type="Pfam" id="PF14378">
    <property type="entry name" value="PAP2_3"/>
    <property type="match status" value="1"/>
</dbReference>